<feature type="coiled-coil region" evidence="5">
    <location>
        <begin position="394"/>
        <end position="421"/>
    </location>
</feature>
<reference evidence="9" key="1">
    <citation type="submission" date="2017-06" db="EMBL/GenBank/DDBJ databases">
        <authorList>
            <person name="Varghese N."/>
            <person name="Submissions S."/>
        </authorList>
    </citation>
    <scope>NUCLEOTIDE SEQUENCE [LARGE SCALE GENOMIC DNA]</scope>
    <source>
        <strain evidence="9">DSM 22348</strain>
    </source>
</reference>
<feature type="coiled-coil region" evidence="5">
    <location>
        <begin position="184"/>
        <end position="211"/>
    </location>
</feature>
<gene>
    <name evidence="8" type="ORF">SAMN05444352_102296</name>
</gene>
<keyword evidence="7" id="KW-0812">Transmembrane</keyword>
<keyword evidence="9" id="KW-1185">Reference proteome</keyword>
<evidence type="ECO:0000256" key="2">
    <source>
        <dbReference type="ARBA" id="ARBA00009840"/>
    </source>
</evidence>
<dbReference type="AlphaFoldDB" id="A0A239B693"/>
<keyword evidence="3 5" id="KW-0175">Coiled coil</keyword>
<feature type="coiled-coil region" evidence="5">
    <location>
        <begin position="93"/>
        <end position="148"/>
    </location>
</feature>
<protein>
    <submittedName>
        <fullName evidence="8">DNA recombination protein RmuC</fullName>
    </submittedName>
</protein>
<dbReference type="GO" id="GO:0006310">
    <property type="term" value="P:DNA recombination"/>
    <property type="evidence" value="ECO:0007669"/>
    <property type="project" value="UniProtKB-KW"/>
</dbReference>
<evidence type="ECO:0000256" key="4">
    <source>
        <dbReference type="ARBA" id="ARBA00023172"/>
    </source>
</evidence>
<feature type="region of interest" description="Disordered" evidence="6">
    <location>
        <begin position="690"/>
        <end position="709"/>
    </location>
</feature>
<dbReference type="EMBL" id="FZOL01000002">
    <property type="protein sequence ID" value="SNS02734.1"/>
    <property type="molecule type" value="Genomic_DNA"/>
</dbReference>
<accession>A0A239B693</accession>
<dbReference type="Proteomes" id="UP000198407">
    <property type="component" value="Unassembled WGS sequence"/>
</dbReference>
<evidence type="ECO:0000256" key="1">
    <source>
        <dbReference type="ARBA" id="ARBA00003416"/>
    </source>
</evidence>
<dbReference type="PANTHER" id="PTHR30563">
    <property type="entry name" value="DNA RECOMBINATION PROTEIN RMUC"/>
    <property type="match status" value="1"/>
</dbReference>
<keyword evidence="4" id="KW-0233">DNA recombination</keyword>
<evidence type="ECO:0000256" key="6">
    <source>
        <dbReference type="SAM" id="MobiDB-lite"/>
    </source>
</evidence>
<dbReference type="RefSeq" id="WP_245655573.1">
    <property type="nucleotide sequence ID" value="NZ_FZOL01000002.1"/>
</dbReference>
<organism evidence="8 9">
    <name type="scientific">Pseudomonas japonica</name>
    <dbReference type="NCBI Taxonomy" id="256466"/>
    <lineage>
        <taxon>Bacteria</taxon>
        <taxon>Pseudomonadati</taxon>
        <taxon>Pseudomonadota</taxon>
        <taxon>Gammaproteobacteria</taxon>
        <taxon>Pseudomonadales</taxon>
        <taxon>Pseudomonadaceae</taxon>
        <taxon>Pseudomonas</taxon>
    </lineage>
</organism>
<evidence type="ECO:0000256" key="5">
    <source>
        <dbReference type="SAM" id="Coils"/>
    </source>
</evidence>
<keyword evidence="7" id="KW-0472">Membrane</keyword>
<proteinExistence type="inferred from homology"/>
<evidence type="ECO:0000313" key="9">
    <source>
        <dbReference type="Proteomes" id="UP000198407"/>
    </source>
</evidence>
<feature type="coiled-coil region" evidence="5">
    <location>
        <begin position="321"/>
        <end position="355"/>
    </location>
</feature>
<dbReference type="InterPro" id="IPR003798">
    <property type="entry name" value="DNA_recombination_RmuC"/>
</dbReference>
<evidence type="ECO:0000256" key="3">
    <source>
        <dbReference type="ARBA" id="ARBA00023054"/>
    </source>
</evidence>
<comment type="function">
    <text evidence="1">Involved in DNA recombination.</text>
</comment>
<dbReference type="STRING" id="1215104.GCA_000730585_04971"/>
<evidence type="ECO:0000256" key="7">
    <source>
        <dbReference type="SAM" id="Phobius"/>
    </source>
</evidence>
<dbReference type="Gene3D" id="1.10.287.1490">
    <property type="match status" value="1"/>
</dbReference>
<sequence>MQASQWTTDIVVICAVLAVCCMLLGYLAAALRQGRQASQLAARLEQAEQARASAAAAQLDLGEQLKAAQARSQELLVGEGRLNEQLQASTDNLARLVREQQDSKDAVALLQQKLEEGSRQHHEAVTRLETTQIEGQGLQRQVTELRERLGAEQTTVNTLQGERNTLKDELSAMDASAKVATTGEREAREQLAELRQKLAEQVQVYKELMGRYQPLSNQHAELRTALGKGEEVVTDLRDRLNAAQLASAQLQTGWNQCKDVLASEGQRSKALETSEQELRQQLQDIKAQQISAAERYEDLQTRFAALGRDYTRLSTEMDERQASHARELANFEQQKNSLAEQFKLLSNEILEAKAQALQENSKLSLNAVMTPFQQSIDSFKREVQEIHHRETTQQGELRKELESLKALNQQITTEAHELSTALRGQKKLQGNWGELVLENVLDRSGLELGKDYQREVSITTEEGRQRPDAVVYLPQDKHLIIDAKVSLNAYTRFVNAEDERERAVALKEHVQAVAARIRELADRDYYKLPGLNSPDMVFMFIPIESAFVEALKADETLFQQAIENNVLVATPTTLLTSLNIVRQLWRYEDQNKHTAALANRAETVFKKLNTFLGSFEKIKKGLETATDAYVKAEGQLVSGKGNLVKQVGEFKNLAPAIKAQLPAYFVDKAALEIDFIPVVQDVETLNDSANDENLLAATDTDTETEHEMN</sequence>
<comment type="similarity">
    <text evidence="2">Belongs to the RmuC family.</text>
</comment>
<evidence type="ECO:0000313" key="8">
    <source>
        <dbReference type="EMBL" id="SNS02734.1"/>
    </source>
</evidence>
<keyword evidence="7" id="KW-1133">Transmembrane helix</keyword>
<dbReference type="PANTHER" id="PTHR30563:SF0">
    <property type="entry name" value="DNA RECOMBINATION PROTEIN RMUC"/>
    <property type="match status" value="1"/>
</dbReference>
<feature type="transmembrane region" description="Helical" evidence="7">
    <location>
        <begin position="6"/>
        <end position="29"/>
    </location>
</feature>
<dbReference type="Pfam" id="PF02646">
    <property type="entry name" value="RmuC"/>
    <property type="match status" value="1"/>
</dbReference>
<name>A0A239B693_9PSED</name>